<dbReference type="InterPro" id="IPR036388">
    <property type="entry name" value="WH-like_DNA-bd_sf"/>
</dbReference>
<comment type="catalytic activity">
    <reaction evidence="1">
        <text>a 4-O-methyl-thymidine in DNA + L-cysteinyl-[protein] = a thymidine in DNA + S-methyl-L-cysteinyl-[protein]</text>
        <dbReference type="Rhea" id="RHEA:53428"/>
        <dbReference type="Rhea" id="RHEA-COMP:10131"/>
        <dbReference type="Rhea" id="RHEA-COMP:10132"/>
        <dbReference type="Rhea" id="RHEA-COMP:13555"/>
        <dbReference type="Rhea" id="RHEA-COMP:13556"/>
        <dbReference type="ChEBI" id="CHEBI:29950"/>
        <dbReference type="ChEBI" id="CHEBI:82612"/>
        <dbReference type="ChEBI" id="CHEBI:137386"/>
        <dbReference type="ChEBI" id="CHEBI:137387"/>
        <dbReference type="EC" id="2.1.1.63"/>
    </reaction>
</comment>
<dbReference type="PANTHER" id="PTHR10815">
    <property type="entry name" value="METHYLATED-DNA--PROTEIN-CYSTEINE METHYLTRANSFERASE"/>
    <property type="match status" value="1"/>
</dbReference>
<dbReference type="PANTHER" id="PTHR10815:SF5">
    <property type="entry name" value="METHYLATED-DNA--PROTEIN-CYSTEINE METHYLTRANSFERASE"/>
    <property type="match status" value="1"/>
</dbReference>
<keyword evidence="5" id="KW-0234">DNA repair</keyword>
<proteinExistence type="predicted"/>
<dbReference type="RefSeq" id="WP_341400414.1">
    <property type="nucleotide sequence ID" value="NZ_JBBUTI010000013.1"/>
</dbReference>
<evidence type="ECO:0000256" key="2">
    <source>
        <dbReference type="ARBA" id="ARBA00022603"/>
    </source>
</evidence>
<evidence type="ECO:0000313" key="8">
    <source>
        <dbReference type="EMBL" id="MEK8048101.1"/>
    </source>
</evidence>
<evidence type="ECO:0000256" key="1">
    <source>
        <dbReference type="ARBA" id="ARBA00001286"/>
    </source>
</evidence>
<evidence type="ECO:0000256" key="5">
    <source>
        <dbReference type="ARBA" id="ARBA00023204"/>
    </source>
</evidence>
<organism evidence="8 9">
    <name type="scientific">Ideonella margarita</name>
    <dbReference type="NCBI Taxonomy" id="2984191"/>
    <lineage>
        <taxon>Bacteria</taxon>
        <taxon>Pseudomonadati</taxon>
        <taxon>Pseudomonadota</taxon>
        <taxon>Betaproteobacteria</taxon>
        <taxon>Burkholderiales</taxon>
        <taxon>Sphaerotilaceae</taxon>
        <taxon>Ideonella</taxon>
    </lineage>
</organism>
<dbReference type="SUPFAM" id="SSF53155">
    <property type="entry name" value="Methylated DNA-protein cysteine methyltransferase domain"/>
    <property type="match status" value="1"/>
</dbReference>
<dbReference type="InterPro" id="IPR036217">
    <property type="entry name" value="MethylDNA_cys_MeTrfase_DNAb"/>
</dbReference>
<dbReference type="Gene3D" id="1.10.10.10">
    <property type="entry name" value="Winged helix-like DNA-binding domain superfamily/Winged helix DNA-binding domain"/>
    <property type="match status" value="1"/>
</dbReference>
<comment type="catalytic activity">
    <reaction evidence="6">
        <text>a 6-O-methyl-2'-deoxyguanosine in DNA + L-cysteinyl-[protein] = S-methyl-L-cysteinyl-[protein] + a 2'-deoxyguanosine in DNA</text>
        <dbReference type="Rhea" id="RHEA:24000"/>
        <dbReference type="Rhea" id="RHEA-COMP:10131"/>
        <dbReference type="Rhea" id="RHEA-COMP:10132"/>
        <dbReference type="Rhea" id="RHEA-COMP:11367"/>
        <dbReference type="Rhea" id="RHEA-COMP:11368"/>
        <dbReference type="ChEBI" id="CHEBI:29950"/>
        <dbReference type="ChEBI" id="CHEBI:82612"/>
        <dbReference type="ChEBI" id="CHEBI:85445"/>
        <dbReference type="ChEBI" id="CHEBI:85448"/>
        <dbReference type="EC" id="2.1.1.63"/>
    </reaction>
</comment>
<dbReference type="GO" id="GO:0032259">
    <property type="term" value="P:methylation"/>
    <property type="evidence" value="ECO:0007669"/>
    <property type="project" value="UniProtKB-KW"/>
</dbReference>
<dbReference type="GO" id="GO:0003908">
    <property type="term" value="F:methylated-DNA-[protein]-cysteine S-methyltransferase activity"/>
    <property type="evidence" value="ECO:0007669"/>
    <property type="project" value="UniProtKB-EC"/>
</dbReference>
<dbReference type="SUPFAM" id="SSF46767">
    <property type="entry name" value="Methylated DNA-protein cysteine methyltransferase, C-terminal domain"/>
    <property type="match status" value="1"/>
</dbReference>
<dbReference type="CDD" id="cd06445">
    <property type="entry name" value="ATase"/>
    <property type="match status" value="1"/>
</dbReference>
<dbReference type="Proteomes" id="UP001379945">
    <property type="component" value="Unassembled WGS sequence"/>
</dbReference>
<dbReference type="EC" id="2.1.1.63" evidence="8"/>
<keyword evidence="9" id="KW-1185">Reference proteome</keyword>
<evidence type="ECO:0000256" key="3">
    <source>
        <dbReference type="ARBA" id="ARBA00022679"/>
    </source>
</evidence>
<gene>
    <name evidence="8" type="ORF">AACH00_17240</name>
</gene>
<dbReference type="InterPro" id="IPR036631">
    <property type="entry name" value="MGMT_N_sf"/>
</dbReference>
<dbReference type="InterPro" id="IPR014048">
    <property type="entry name" value="MethylDNA_cys_MeTrfase_DNA-bd"/>
</dbReference>
<dbReference type="NCBIfam" id="TIGR00589">
    <property type="entry name" value="ogt"/>
    <property type="match status" value="1"/>
</dbReference>
<keyword evidence="2 8" id="KW-0489">Methyltransferase</keyword>
<dbReference type="PROSITE" id="PS51257">
    <property type="entry name" value="PROKAR_LIPOPROTEIN"/>
    <property type="match status" value="1"/>
</dbReference>
<keyword evidence="4" id="KW-0227">DNA damage</keyword>
<comment type="caution">
    <text evidence="8">The sequence shown here is derived from an EMBL/GenBank/DDBJ whole genome shotgun (WGS) entry which is preliminary data.</text>
</comment>
<dbReference type="Gene3D" id="3.30.160.70">
    <property type="entry name" value="Methylated DNA-protein cysteine methyltransferase domain"/>
    <property type="match status" value="1"/>
</dbReference>
<evidence type="ECO:0000259" key="7">
    <source>
        <dbReference type="Pfam" id="PF01035"/>
    </source>
</evidence>
<feature type="domain" description="Methylated-DNA-[protein]-cysteine S-methyltransferase DNA binding" evidence="7">
    <location>
        <begin position="87"/>
        <end position="167"/>
    </location>
</feature>
<dbReference type="Pfam" id="PF01035">
    <property type="entry name" value="DNA_binding_1"/>
    <property type="match status" value="1"/>
</dbReference>
<evidence type="ECO:0000256" key="6">
    <source>
        <dbReference type="ARBA" id="ARBA00049348"/>
    </source>
</evidence>
<keyword evidence="3 8" id="KW-0808">Transferase</keyword>
<protein>
    <submittedName>
        <fullName evidence="8">Methylated-DNA--[protein]-cysteine S-methyltransferase</fullName>
        <ecNumber evidence="8">2.1.1.63</ecNumber>
    </submittedName>
</protein>
<accession>A0ABU9C892</accession>
<evidence type="ECO:0000256" key="4">
    <source>
        <dbReference type="ARBA" id="ARBA00022763"/>
    </source>
</evidence>
<dbReference type="EMBL" id="JBBUTI010000013">
    <property type="protein sequence ID" value="MEK8048101.1"/>
    <property type="molecule type" value="Genomic_DNA"/>
</dbReference>
<dbReference type="InterPro" id="IPR001497">
    <property type="entry name" value="MethylDNA_cys_MeTrfase_AS"/>
</dbReference>
<name>A0ABU9C892_9BURK</name>
<reference evidence="8 9" key="1">
    <citation type="submission" date="2024-04" db="EMBL/GenBank/DDBJ databases">
        <title>Novel species of the genus Ideonella isolated from streams.</title>
        <authorList>
            <person name="Lu H."/>
        </authorList>
    </citation>
    <scope>NUCLEOTIDE SEQUENCE [LARGE SCALE GENOMIC DNA]</scope>
    <source>
        <strain evidence="8 9">LYT19W</strain>
    </source>
</reference>
<sequence>MTTSPRPWAAQTKLQTPMGTMLIACTEAGLGGCWFDGQQHHPGELHAKNDANHRWLLATARTFDRYWQGAGDAGDLATLPLDLAGTAFQLAVWRQLRQIAPGATVSYGDIARALDRPKAVRAVGAAVGRNPVSVLVPCHRVMGANGSLTGYAGGLDRKVALLELEGVAMRAPSLIPYPATSGMSGLTA</sequence>
<dbReference type="PROSITE" id="PS00374">
    <property type="entry name" value="MGMT"/>
    <property type="match status" value="1"/>
</dbReference>
<evidence type="ECO:0000313" key="9">
    <source>
        <dbReference type="Proteomes" id="UP001379945"/>
    </source>
</evidence>